<gene>
    <name evidence="1" type="ORF">NEOLEDRAFT_1129745</name>
</gene>
<dbReference type="InParanoid" id="A0A165ULG8"/>
<dbReference type="AlphaFoldDB" id="A0A165ULG8"/>
<sequence length="104" mass="11581">MAVRAYLGCYTSIRHGCKHIFLSHRGWNAVSANYTTVRNISMPGILHPNTKDQPASVSNRLTIWSYPENAACGIAYAGYDDPGVTWKASDTVKMQSSHSPRHMR</sequence>
<proteinExistence type="predicted"/>
<accession>A0A165ULG8</accession>
<name>A0A165ULG8_9AGAM</name>
<evidence type="ECO:0000313" key="1">
    <source>
        <dbReference type="EMBL" id="KZT28350.1"/>
    </source>
</evidence>
<dbReference type="Proteomes" id="UP000076761">
    <property type="component" value="Unassembled WGS sequence"/>
</dbReference>
<protein>
    <submittedName>
        <fullName evidence="1">Uncharacterized protein</fullName>
    </submittedName>
</protein>
<organism evidence="1 2">
    <name type="scientific">Neolentinus lepideus HHB14362 ss-1</name>
    <dbReference type="NCBI Taxonomy" id="1314782"/>
    <lineage>
        <taxon>Eukaryota</taxon>
        <taxon>Fungi</taxon>
        <taxon>Dikarya</taxon>
        <taxon>Basidiomycota</taxon>
        <taxon>Agaricomycotina</taxon>
        <taxon>Agaricomycetes</taxon>
        <taxon>Gloeophyllales</taxon>
        <taxon>Gloeophyllaceae</taxon>
        <taxon>Neolentinus</taxon>
    </lineage>
</organism>
<evidence type="ECO:0000313" key="2">
    <source>
        <dbReference type="Proteomes" id="UP000076761"/>
    </source>
</evidence>
<reference evidence="1 2" key="1">
    <citation type="journal article" date="2016" name="Mol. Biol. Evol.">
        <title>Comparative Genomics of Early-Diverging Mushroom-Forming Fungi Provides Insights into the Origins of Lignocellulose Decay Capabilities.</title>
        <authorList>
            <person name="Nagy L.G."/>
            <person name="Riley R."/>
            <person name="Tritt A."/>
            <person name="Adam C."/>
            <person name="Daum C."/>
            <person name="Floudas D."/>
            <person name="Sun H."/>
            <person name="Yadav J.S."/>
            <person name="Pangilinan J."/>
            <person name="Larsson K.H."/>
            <person name="Matsuura K."/>
            <person name="Barry K."/>
            <person name="Labutti K."/>
            <person name="Kuo R."/>
            <person name="Ohm R.A."/>
            <person name="Bhattacharya S.S."/>
            <person name="Shirouzu T."/>
            <person name="Yoshinaga Y."/>
            <person name="Martin F.M."/>
            <person name="Grigoriev I.V."/>
            <person name="Hibbett D.S."/>
        </authorList>
    </citation>
    <scope>NUCLEOTIDE SEQUENCE [LARGE SCALE GENOMIC DNA]</scope>
    <source>
        <strain evidence="1 2">HHB14362 ss-1</strain>
    </source>
</reference>
<keyword evidence="2" id="KW-1185">Reference proteome</keyword>
<dbReference type="EMBL" id="KV425558">
    <property type="protein sequence ID" value="KZT28350.1"/>
    <property type="molecule type" value="Genomic_DNA"/>
</dbReference>